<protein>
    <submittedName>
        <fullName evidence="2">Excisionase family DNA binding domain-containing protein</fullName>
    </submittedName>
</protein>
<dbReference type="EMBL" id="WBVT01000005">
    <property type="protein sequence ID" value="KAB7790994.1"/>
    <property type="molecule type" value="Genomic_DNA"/>
</dbReference>
<dbReference type="Gene3D" id="1.10.1660.10">
    <property type="match status" value="1"/>
</dbReference>
<dbReference type="InterPro" id="IPR041657">
    <property type="entry name" value="HTH_17"/>
</dbReference>
<dbReference type="InterPro" id="IPR009061">
    <property type="entry name" value="DNA-bd_dom_put_sf"/>
</dbReference>
<dbReference type="InterPro" id="IPR010093">
    <property type="entry name" value="SinI_DNA-bd"/>
</dbReference>
<dbReference type="Proteomes" id="UP000441772">
    <property type="component" value="Unassembled WGS sequence"/>
</dbReference>
<evidence type="ECO:0000313" key="3">
    <source>
        <dbReference type="Proteomes" id="UP000441772"/>
    </source>
</evidence>
<sequence>MAMTTFEAIPISQIGKGSAYITTGDGKAYPLDAEELRRAFAAIVRNDSTEMITTGEAAQILGVSAKTVARMLDAGEIPFVRYGTKGNRMVSRTQVVAYRDKSESHGHEALETMREAASQGGLDDIDYSTYLAKHS</sequence>
<dbReference type="NCBIfam" id="TIGR01764">
    <property type="entry name" value="excise"/>
    <property type="match status" value="1"/>
</dbReference>
<reference evidence="2 3" key="1">
    <citation type="submission" date="2019-09" db="EMBL/GenBank/DDBJ databases">
        <title>Characterization of the phylogenetic diversity of two novel species belonging to the genus Bifidobacterium: Bifidobacterium cebidarum sp. nov. and Bifidobacterium leontopitheci sp. nov.</title>
        <authorList>
            <person name="Lugli G.A."/>
            <person name="Duranti S."/>
            <person name="Milani C."/>
            <person name="Turroni F."/>
            <person name="Ventura M."/>
        </authorList>
    </citation>
    <scope>NUCLEOTIDE SEQUENCE [LARGE SCALE GENOMIC DNA]</scope>
    <source>
        <strain evidence="2 3">LMG 31471</strain>
    </source>
</reference>
<dbReference type="SUPFAM" id="SSF46955">
    <property type="entry name" value="Putative DNA-binding domain"/>
    <property type="match status" value="1"/>
</dbReference>
<comment type="caution">
    <text evidence="2">The sequence shown here is derived from an EMBL/GenBank/DDBJ whole genome shotgun (WGS) entry which is preliminary data.</text>
</comment>
<dbReference type="AlphaFoldDB" id="A0A6I1GH54"/>
<name>A0A6I1GH54_9BIFI</name>
<evidence type="ECO:0000313" key="2">
    <source>
        <dbReference type="EMBL" id="KAB7790994.1"/>
    </source>
</evidence>
<gene>
    <name evidence="2" type="ORF">F7D09_0540</name>
</gene>
<feature type="domain" description="Helix-turn-helix" evidence="1">
    <location>
        <begin position="52"/>
        <end position="99"/>
    </location>
</feature>
<organism evidence="2 3">
    <name type="scientific">Bifidobacterium leontopitheci</name>
    <dbReference type="NCBI Taxonomy" id="2650774"/>
    <lineage>
        <taxon>Bacteria</taxon>
        <taxon>Bacillati</taxon>
        <taxon>Actinomycetota</taxon>
        <taxon>Actinomycetes</taxon>
        <taxon>Bifidobacteriales</taxon>
        <taxon>Bifidobacteriaceae</taxon>
        <taxon>Bifidobacterium</taxon>
    </lineage>
</organism>
<evidence type="ECO:0000259" key="1">
    <source>
        <dbReference type="Pfam" id="PF12728"/>
    </source>
</evidence>
<proteinExistence type="predicted"/>
<dbReference type="GO" id="GO:0003677">
    <property type="term" value="F:DNA binding"/>
    <property type="evidence" value="ECO:0007669"/>
    <property type="project" value="InterPro"/>
</dbReference>
<keyword evidence="3" id="KW-1185">Reference proteome</keyword>
<dbReference type="Pfam" id="PF12728">
    <property type="entry name" value="HTH_17"/>
    <property type="match status" value="1"/>
</dbReference>
<accession>A0A6I1GH54</accession>